<dbReference type="PANTHER" id="PTHR30055:SF241">
    <property type="entry name" value="TRANSCRIPTIONAL REGULATORY PROTEIN"/>
    <property type="match status" value="1"/>
</dbReference>
<reference evidence="5" key="1">
    <citation type="submission" date="2022-10" db="EMBL/GenBank/DDBJ databases">
        <title>Whole-Genome Sequencing of Brachybacterium huguangmaarense BRM-3, Isolated from Betula schmidtii.</title>
        <authorList>
            <person name="Haam D."/>
        </authorList>
    </citation>
    <scope>NUCLEOTIDE SEQUENCE</scope>
    <source>
        <strain evidence="5">BRM-3</strain>
    </source>
</reference>
<keyword evidence="6" id="KW-1185">Reference proteome</keyword>
<evidence type="ECO:0000256" key="3">
    <source>
        <dbReference type="SAM" id="Coils"/>
    </source>
</evidence>
<evidence type="ECO:0000259" key="4">
    <source>
        <dbReference type="PROSITE" id="PS50977"/>
    </source>
</evidence>
<protein>
    <submittedName>
        <fullName evidence="5">TetR/AcrR family transcriptional regulator</fullName>
    </submittedName>
</protein>
<evidence type="ECO:0000313" key="6">
    <source>
        <dbReference type="Proteomes" id="UP001164305"/>
    </source>
</evidence>
<dbReference type="InterPro" id="IPR009057">
    <property type="entry name" value="Homeodomain-like_sf"/>
</dbReference>
<gene>
    <name evidence="5" type="ORF">BRM3_12140</name>
</gene>
<sequence>MTDLFDPLPEAPATRRRENTRMRLVRASLDVFVDKGIDGATIDDLGAAAGFTRGAFYSSFSKKEEVFYALFESVTDEVIAMVKTSVAGALEHATSAVDPTEDATVMVAVFDAIRPYGRQWYLLYSEAVAHALRSEEALVQLNAQRHRLRDEIAHALDHGIRLKQETCAIGVDHLAQLLIGVFVDLMVQENLDGDDITALAGETILRVMRAFVGPCRPQA</sequence>
<dbReference type="Pfam" id="PF00440">
    <property type="entry name" value="TetR_N"/>
    <property type="match status" value="1"/>
</dbReference>
<feature type="coiled-coil region" evidence="3">
    <location>
        <begin position="131"/>
        <end position="158"/>
    </location>
</feature>
<dbReference type="InterPro" id="IPR036271">
    <property type="entry name" value="Tet_transcr_reg_TetR-rel_C_sf"/>
</dbReference>
<evidence type="ECO:0000256" key="1">
    <source>
        <dbReference type="ARBA" id="ARBA00023125"/>
    </source>
</evidence>
<dbReference type="InterPro" id="IPR050109">
    <property type="entry name" value="HTH-type_TetR-like_transc_reg"/>
</dbReference>
<dbReference type="PROSITE" id="PS50977">
    <property type="entry name" value="HTH_TETR_2"/>
    <property type="match status" value="1"/>
</dbReference>
<dbReference type="RefSeq" id="WP_263593563.1">
    <property type="nucleotide sequence ID" value="NZ_CP107020.1"/>
</dbReference>
<keyword evidence="3" id="KW-0175">Coiled coil</keyword>
<evidence type="ECO:0000313" key="5">
    <source>
        <dbReference type="EMBL" id="UYG16350.1"/>
    </source>
</evidence>
<dbReference type="InterPro" id="IPR001647">
    <property type="entry name" value="HTH_TetR"/>
</dbReference>
<dbReference type="PANTHER" id="PTHR30055">
    <property type="entry name" value="HTH-TYPE TRANSCRIPTIONAL REGULATOR RUTR"/>
    <property type="match status" value="1"/>
</dbReference>
<feature type="DNA-binding region" description="H-T-H motif" evidence="2">
    <location>
        <begin position="41"/>
        <end position="60"/>
    </location>
</feature>
<proteinExistence type="predicted"/>
<dbReference type="SUPFAM" id="SSF46689">
    <property type="entry name" value="Homeodomain-like"/>
    <property type="match status" value="1"/>
</dbReference>
<dbReference type="PRINTS" id="PR00455">
    <property type="entry name" value="HTHTETR"/>
</dbReference>
<keyword evidence="1 2" id="KW-0238">DNA-binding</keyword>
<feature type="domain" description="HTH tetR-type" evidence="4">
    <location>
        <begin position="18"/>
        <end position="78"/>
    </location>
</feature>
<name>A0ABY6FZV1_9MICO</name>
<dbReference type="EMBL" id="CP107020">
    <property type="protein sequence ID" value="UYG16350.1"/>
    <property type="molecule type" value="Genomic_DNA"/>
</dbReference>
<dbReference type="Proteomes" id="UP001164305">
    <property type="component" value="Chromosome"/>
</dbReference>
<dbReference type="Gene3D" id="1.10.357.10">
    <property type="entry name" value="Tetracycline Repressor, domain 2"/>
    <property type="match status" value="1"/>
</dbReference>
<evidence type="ECO:0000256" key="2">
    <source>
        <dbReference type="PROSITE-ProRule" id="PRU00335"/>
    </source>
</evidence>
<organism evidence="5 6">
    <name type="scientific">Brachybacterium huguangmaarense</name>
    <dbReference type="NCBI Taxonomy" id="1652028"/>
    <lineage>
        <taxon>Bacteria</taxon>
        <taxon>Bacillati</taxon>
        <taxon>Actinomycetota</taxon>
        <taxon>Actinomycetes</taxon>
        <taxon>Micrococcales</taxon>
        <taxon>Dermabacteraceae</taxon>
        <taxon>Brachybacterium</taxon>
    </lineage>
</organism>
<accession>A0ABY6FZV1</accession>
<dbReference type="SUPFAM" id="SSF48498">
    <property type="entry name" value="Tetracyclin repressor-like, C-terminal domain"/>
    <property type="match status" value="1"/>
</dbReference>